<name>A0A546XEY1_RHIRH</name>
<protein>
    <submittedName>
        <fullName evidence="2">Integrase</fullName>
    </submittedName>
</protein>
<feature type="region of interest" description="Disordered" evidence="1">
    <location>
        <begin position="1"/>
        <end position="35"/>
    </location>
</feature>
<evidence type="ECO:0000313" key="3">
    <source>
        <dbReference type="Proteomes" id="UP000315434"/>
    </source>
</evidence>
<organism evidence="2 3">
    <name type="scientific">Rhizobium rhizogenes</name>
    <name type="common">Agrobacterium rhizogenes</name>
    <dbReference type="NCBI Taxonomy" id="359"/>
    <lineage>
        <taxon>Bacteria</taxon>
        <taxon>Pseudomonadati</taxon>
        <taxon>Pseudomonadota</taxon>
        <taxon>Alphaproteobacteria</taxon>
        <taxon>Hyphomicrobiales</taxon>
        <taxon>Rhizobiaceae</taxon>
        <taxon>Rhizobium/Agrobacterium group</taxon>
        <taxon>Rhizobium</taxon>
    </lineage>
</organism>
<dbReference type="AlphaFoldDB" id="A0A546XEY1"/>
<gene>
    <name evidence="2" type="ORF">EXN68_15970</name>
</gene>
<accession>A0A546XEY1</accession>
<dbReference type="Proteomes" id="UP000315434">
    <property type="component" value="Unassembled WGS sequence"/>
</dbReference>
<evidence type="ECO:0000313" key="2">
    <source>
        <dbReference type="EMBL" id="TRA99257.1"/>
    </source>
</evidence>
<reference evidence="2 3" key="1">
    <citation type="journal article" date="2019" name="Appl. Microbiol. Biotechnol.">
        <title>Differential efficiency of wild type rhizogenic strains for rol gene transformation of plants.</title>
        <authorList>
            <person name="Desmet S."/>
            <person name="De Keyser E."/>
            <person name="Van Vaerenbergh J."/>
            <person name="Baeyen S."/>
            <person name="Van Huylenbroeck J."/>
            <person name="Geelen D."/>
            <person name="Dhooghe E."/>
        </authorList>
    </citation>
    <scope>NUCLEOTIDE SEQUENCE [LARGE SCALE GENOMIC DNA]</scope>
    <source>
        <strain evidence="2 3">GBBC3284</strain>
    </source>
</reference>
<evidence type="ECO:0000256" key="1">
    <source>
        <dbReference type="SAM" id="MobiDB-lite"/>
    </source>
</evidence>
<dbReference type="OrthoDB" id="8305267at2"/>
<proteinExistence type="predicted"/>
<sequence length="50" mass="5530">MFARSPIPVPVTGNQPTRLSHDGKTPFQPKDLGWLNPCDEHRDEAAALFA</sequence>
<comment type="caution">
    <text evidence="2">The sequence shown here is derived from an EMBL/GenBank/DDBJ whole genome shotgun (WGS) entry which is preliminary data.</text>
</comment>
<dbReference type="EMBL" id="SGNY01000005">
    <property type="protein sequence ID" value="TRA99257.1"/>
    <property type="molecule type" value="Genomic_DNA"/>
</dbReference>